<gene>
    <name evidence="1" type="ORF">OIU79_027725</name>
</gene>
<proteinExistence type="predicted"/>
<dbReference type="AlphaFoldDB" id="A0A9Q0VUC1"/>
<evidence type="ECO:0000313" key="2">
    <source>
        <dbReference type="Proteomes" id="UP001151532"/>
    </source>
</evidence>
<dbReference type="EMBL" id="JAPFFK010000007">
    <property type="protein sequence ID" value="KAJ6755165.1"/>
    <property type="molecule type" value="Genomic_DNA"/>
</dbReference>
<evidence type="ECO:0000313" key="1">
    <source>
        <dbReference type="EMBL" id="KAJ6755165.1"/>
    </source>
</evidence>
<comment type="caution">
    <text evidence="1">The sequence shown here is derived from an EMBL/GenBank/DDBJ whole genome shotgun (WGS) entry which is preliminary data.</text>
</comment>
<protein>
    <submittedName>
        <fullName evidence="1">Uncharacterized protein</fullName>
    </submittedName>
</protein>
<keyword evidence="2" id="KW-1185">Reference proteome</keyword>
<name>A0A9Q0VUC1_SALPP</name>
<dbReference type="Proteomes" id="UP001151532">
    <property type="component" value="Chromosome 16"/>
</dbReference>
<reference evidence="1" key="2">
    <citation type="journal article" date="2023" name="Int. J. Mol. Sci.">
        <title>De Novo Assembly and Annotation of 11 Diverse Shrub Willow (Salix) Genomes Reveals Novel Gene Organization in Sex-Linked Regions.</title>
        <authorList>
            <person name="Hyden B."/>
            <person name="Feng K."/>
            <person name="Yates T.B."/>
            <person name="Jawdy S."/>
            <person name="Cereghino C."/>
            <person name="Smart L.B."/>
            <person name="Muchero W."/>
        </authorList>
    </citation>
    <scope>NUCLEOTIDE SEQUENCE</scope>
    <source>
        <tissue evidence="1">Shoot tip</tissue>
    </source>
</reference>
<reference evidence="1" key="1">
    <citation type="submission" date="2022-11" db="EMBL/GenBank/DDBJ databases">
        <authorList>
            <person name="Hyden B.L."/>
            <person name="Feng K."/>
            <person name="Yates T."/>
            <person name="Jawdy S."/>
            <person name="Smart L.B."/>
            <person name="Muchero W."/>
        </authorList>
    </citation>
    <scope>NUCLEOTIDE SEQUENCE</scope>
    <source>
        <tissue evidence="1">Shoot tip</tissue>
    </source>
</reference>
<sequence length="116" mass="13065">MGIVIERVRFSKGISGKYRKVLEIVYDSVMAMEITMDLVKLLVGILEAYKMVTGIILELGMGIVIERVRFSEGISGKYRKVIEIVYDSVMAMEITMDLVKLLVGILKAYKMVKGII</sequence>
<organism evidence="1 2">
    <name type="scientific">Salix purpurea</name>
    <name type="common">Purple osier willow</name>
    <dbReference type="NCBI Taxonomy" id="77065"/>
    <lineage>
        <taxon>Eukaryota</taxon>
        <taxon>Viridiplantae</taxon>
        <taxon>Streptophyta</taxon>
        <taxon>Embryophyta</taxon>
        <taxon>Tracheophyta</taxon>
        <taxon>Spermatophyta</taxon>
        <taxon>Magnoliopsida</taxon>
        <taxon>eudicotyledons</taxon>
        <taxon>Gunneridae</taxon>
        <taxon>Pentapetalae</taxon>
        <taxon>rosids</taxon>
        <taxon>fabids</taxon>
        <taxon>Malpighiales</taxon>
        <taxon>Salicaceae</taxon>
        <taxon>Saliceae</taxon>
        <taxon>Salix</taxon>
    </lineage>
</organism>
<accession>A0A9Q0VUC1</accession>